<sequence length="988" mass="113108">MYREFKRKLLAYKREKENGTNAPTAPPPHPSVVKTQIPATQGAQQPATQGPQAAATQGAQQPATQGPQAAATQGKQKLTEEQKKRMKEEYEKLQKMIEETKAMLNNLQVKPQDPLVLERQRKIKSIISGDLSMDYPSTTKVVRIFTSSTFTDTKYERNRLMEHAYPRMKEFCQMKGYEFQVVDMRWGIQHEAANDHSTVDLCLQELRNCQRLSTGPNFVSLLSHKYGYRTLNRQIDVTEFEALLGYEGMDQNTRNLLKRWYKKDENACPPEYVLLPINHNIPQYLSQNEDEQKTAKDQWWKESEEMVLALREASGKLLSEKDASKYTISVTEIETQAGVLESKEPNKHCLWYHRVIDNIEDQPRSYQLSRFIGIDPQLPEHSQYLDKMASDFESRMMTMIEKSIDERENHDQYLNKPLHRECVQHLQFCQEKLKGFYGDSKEPLVIHGLSGCGKTCIVAAAAQKAFESVKGKGAVILRFLGTTPDSSDVVSLLHSLIEHIYRLLVQPYQRVQGSVKLLKARFKQSVLFLRKKADQKFVIILDSVDQLDASNDGRQVLSWILKTLPENVKIIISTLENKEYEAFPLLKAELPEQSFVNVPDFSLDGAIEIIDHWSKDRKRQLTQLQKAKLIDAFKSFSLPLFLKLSAEKAFQWRSFRPENNILFETNIKEAIHALFGRIEKRHGRTLVSHALGYITTAKLGMSEAELEDVLSCDDEVLNNVYQYWTPPVRRLPPLLLVRLRASLQQYLVERGVDGIKVLYWYHRQFIETARERYLSDPITVQKLHQGLADFLSGKWANESAKPFTTKKGEESSAIRYVSAQPIKRGDTYNIRKLNNLPYHLIKGNISVLEDFQLARAAFPADQQISTLGDTLYLSWKALQFDARQFTAQFIDRLSHDKNLASFVEDCRAHPVPYLKATKDFLIRPGGPLTYSLPGHSGAFLNGLDLCKREDGTLIAATGIIASEFVSFVKHILKVCEIFTEIFTAFAVS</sequence>
<dbReference type="Pfam" id="PF05729">
    <property type="entry name" value="NACHT"/>
    <property type="match status" value="1"/>
</dbReference>
<evidence type="ECO:0000259" key="4">
    <source>
        <dbReference type="Pfam" id="PF05729"/>
    </source>
</evidence>
<feature type="compositionally biased region" description="Basic and acidic residues" evidence="3">
    <location>
        <begin position="77"/>
        <end position="87"/>
    </location>
</feature>
<evidence type="ECO:0000256" key="2">
    <source>
        <dbReference type="ARBA" id="ARBA00022737"/>
    </source>
</evidence>
<evidence type="ECO:0000313" key="7">
    <source>
        <dbReference type="EMBL" id="KAK3095848.1"/>
    </source>
</evidence>
<dbReference type="PANTHER" id="PTHR19871">
    <property type="entry name" value="BETA TRANSDUCIN-RELATED PROTEIN"/>
    <property type="match status" value="1"/>
</dbReference>
<reference evidence="7" key="1">
    <citation type="submission" date="2019-08" db="EMBL/GenBank/DDBJ databases">
        <title>The improved chromosome-level genome for the pearl oyster Pinctada fucata martensii using PacBio sequencing and Hi-C.</title>
        <authorList>
            <person name="Zheng Z."/>
        </authorList>
    </citation>
    <scope>NUCLEOTIDE SEQUENCE</scope>
    <source>
        <strain evidence="7">ZZ-2019</strain>
        <tissue evidence="7">Adductor muscle</tissue>
    </source>
</reference>
<dbReference type="SUPFAM" id="SSF52540">
    <property type="entry name" value="P-loop containing nucleoside triphosphate hydrolases"/>
    <property type="match status" value="1"/>
</dbReference>
<organism evidence="7 8">
    <name type="scientific">Pinctada imbricata</name>
    <name type="common">Atlantic pearl-oyster</name>
    <name type="synonym">Pinctada martensii</name>
    <dbReference type="NCBI Taxonomy" id="66713"/>
    <lineage>
        <taxon>Eukaryota</taxon>
        <taxon>Metazoa</taxon>
        <taxon>Spiralia</taxon>
        <taxon>Lophotrochozoa</taxon>
        <taxon>Mollusca</taxon>
        <taxon>Bivalvia</taxon>
        <taxon>Autobranchia</taxon>
        <taxon>Pteriomorphia</taxon>
        <taxon>Pterioida</taxon>
        <taxon>Pterioidea</taxon>
        <taxon>Pteriidae</taxon>
        <taxon>Pinctada</taxon>
    </lineage>
</organism>
<dbReference type="InterPro" id="IPR027417">
    <property type="entry name" value="P-loop_NTPase"/>
</dbReference>
<proteinExistence type="predicted"/>
<dbReference type="InterPro" id="IPR025139">
    <property type="entry name" value="DUF4062"/>
</dbReference>
<feature type="domain" description="DUF4062" evidence="5">
    <location>
        <begin position="143"/>
        <end position="241"/>
    </location>
</feature>
<dbReference type="PANTHER" id="PTHR19871:SF14">
    <property type="entry name" value="DUF4062 DOMAIN-CONTAINING PROTEIN"/>
    <property type="match status" value="1"/>
</dbReference>
<evidence type="ECO:0000259" key="6">
    <source>
        <dbReference type="Pfam" id="PF25469"/>
    </source>
</evidence>
<dbReference type="Pfam" id="PF13271">
    <property type="entry name" value="DUF4062"/>
    <property type="match status" value="1"/>
</dbReference>
<protein>
    <recommendedName>
        <fullName evidence="9">NACHT domain-containing protein</fullName>
    </recommendedName>
</protein>
<feature type="compositionally biased region" description="Basic residues" evidence="3">
    <location>
        <begin position="1"/>
        <end position="11"/>
    </location>
</feature>
<evidence type="ECO:0000259" key="5">
    <source>
        <dbReference type="Pfam" id="PF13271"/>
    </source>
</evidence>
<keyword evidence="1" id="KW-0853">WD repeat</keyword>
<dbReference type="Pfam" id="PF25469">
    <property type="entry name" value="WHD_NWD1"/>
    <property type="match status" value="1"/>
</dbReference>
<evidence type="ECO:0008006" key="9">
    <source>
        <dbReference type="Google" id="ProtNLM"/>
    </source>
</evidence>
<dbReference type="AlphaFoldDB" id="A0AA88Y1L4"/>
<dbReference type="InterPro" id="IPR052752">
    <property type="entry name" value="NACHT-WD_repeat"/>
</dbReference>
<dbReference type="InterPro" id="IPR057588">
    <property type="entry name" value="NWD1/2-like_WH"/>
</dbReference>
<feature type="compositionally biased region" description="Low complexity" evidence="3">
    <location>
        <begin position="38"/>
        <end position="74"/>
    </location>
</feature>
<feature type="region of interest" description="Disordered" evidence="3">
    <location>
        <begin position="1"/>
        <end position="87"/>
    </location>
</feature>
<evidence type="ECO:0000256" key="3">
    <source>
        <dbReference type="SAM" id="MobiDB-lite"/>
    </source>
</evidence>
<gene>
    <name evidence="7" type="ORF">FSP39_019955</name>
</gene>
<dbReference type="Gene3D" id="3.40.50.300">
    <property type="entry name" value="P-loop containing nucleotide triphosphate hydrolases"/>
    <property type="match status" value="1"/>
</dbReference>
<keyword evidence="2" id="KW-0677">Repeat</keyword>
<keyword evidence="8" id="KW-1185">Reference proteome</keyword>
<dbReference type="Proteomes" id="UP001186944">
    <property type="component" value="Unassembled WGS sequence"/>
</dbReference>
<dbReference type="EMBL" id="VSWD01000008">
    <property type="protein sequence ID" value="KAK3095848.1"/>
    <property type="molecule type" value="Genomic_DNA"/>
</dbReference>
<feature type="domain" description="NWD1/2-like winged helix-turn-helix" evidence="6">
    <location>
        <begin position="664"/>
        <end position="779"/>
    </location>
</feature>
<feature type="domain" description="NACHT" evidence="4">
    <location>
        <begin position="443"/>
        <end position="616"/>
    </location>
</feature>
<name>A0AA88Y1L4_PINIB</name>
<dbReference type="InterPro" id="IPR007111">
    <property type="entry name" value="NACHT_NTPase"/>
</dbReference>
<evidence type="ECO:0000313" key="8">
    <source>
        <dbReference type="Proteomes" id="UP001186944"/>
    </source>
</evidence>
<comment type="caution">
    <text evidence="7">The sequence shown here is derived from an EMBL/GenBank/DDBJ whole genome shotgun (WGS) entry which is preliminary data.</text>
</comment>
<accession>A0AA88Y1L4</accession>
<evidence type="ECO:0000256" key="1">
    <source>
        <dbReference type="ARBA" id="ARBA00022574"/>
    </source>
</evidence>